<dbReference type="InterPro" id="IPR029442">
    <property type="entry name" value="GyrI-like"/>
</dbReference>
<proteinExistence type="predicted"/>
<evidence type="ECO:0000313" key="4">
    <source>
        <dbReference type="Proteomes" id="UP000028712"/>
    </source>
</evidence>
<sequence>MDKLDLTKTDKAYYTAKTKPQIIYIKKAHYLSIVGKGDPSGGTFVDNIQALYPTAYTIKFMCKALNNDFVVPKLEALWSFDEEKYNNVSIDEAPLKIPRSEWNYRIMIRMPDFVTKEQVETAIAICIKKQIKLASTIEFYEMTEGKVIQILHVGPFANEPETLKQIQKFSKENNLHKNGMHHEIYLSDFRKTPPEKLRTILREPVK</sequence>
<dbReference type="InterPro" id="IPR008319">
    <property type="entry name" value="GyrI-like_CCH_Lin2189-like"/>
</dbReference>
<dbReference type="Proteomes" id="UP000198424">
    <property type="component" value="Unassembled WGS sequence"/>
</dbReference>
<dbReference type="EMBL" id="MUGY01000013">
    <property type="protein sequence ID" value="OXA93558.1"/>
    <property type="molecule type" value="Genomic_DNA"/>
</dbReference>
<dbReference type="Pfam" id="PF06445">
    <property type="entry name" value="GyrI-like"/>
    <property type="match status" value="1"/>
</dbReference>
<evidence type="ECO:0000313" key="2">
    <source>
        <dbReference type="EMBL" id="KFF19107.1"/>
    </source>
</evidence>
<accession>A0A086AQZ3</accession>
<reference evidence="2 4" key="1">
    <citation type="submission" date="2014-07" db="EMBL/GenBank/DDBJ databases">
        <title>Genome of Flavobacterium hydatis DSM 2063.</title>
        <authorList>
            <person name="Pipes S.E."/>
            <person name="Stropko S.J."/>
            <person name="Newman J.D."/>
        </authorList>
    </citation>
    <scope>NUCLEOTIDE SEQUENCE [LARGE SCALE GENOMIC DNA]</scope>
    <source>
        <strain evidence="2 4">DSM 2063</strain>
    </source>
</reference>
<protein>
    <recommendedName>
        <fullName evidence="1">GyrI-like small molecule binding domain-containing protein</fullName>
    </recommendedName>
</protein>
<dbReference type="Gene3D" id="3.20.80.10">
    <property type="entry name" value="Regulatory factor, effector binding domain"/>
    <property type="match status" value="1"/>
</dbReference>
<reference evidence="3 5" key="2">
    <citation type="submission" date="2016-11" db="EMBL/GenBank/DDBJ databases">
        <title>Whole genomes of Flavobacteriaceae.</title>
        <authorList>
            <person name="Stine C."/>
            <person name="Li C."/>
            <person name="Tadesse D."/>
        </authorList>
    </citation>
    <scope>NUCLEOTIDE SEQUENCE [LARGE SCALE GENOMIC DNA]</scope>
    <source>
        <strain evidence="3 5">ATCC 29551</strain>
    </source>
</reference>
<dbReference type="SUPFAM" id="SSF55136">
    <property type="entry name" value="Probable bacterial effector-binding domain"/>
    <property type="match status" value="1"/>
</dbReference>
<comment type="caution">
    <text evidence="2">The sequence shown here is derived from an EMBL/GenBank/DDBJ whole genome shotgun (WGS) entry which is preliminary data.</text>
</comment>
<name>A0A086AQZ3_FLAHY</name>
<keyword evidence="5" id="KW-1185">Reference proteome</keyword>
<dbReference type="PIRSF" id="PIRSF031644">
    <property type="entry name" value="UCP031644"/>
    <property type="match status" value="1"/>
</dbReference>
<dbReference type="RefSeq" id="WP_035619047.1">
    <property type="nucleotide sequence ID" value="NZ_JBEWQG010000032.1"/>
</dbReference>
<evidence type="ECO:0000259" key="1">
    <source>
        <dbReference type="Pfam" id="PF06445"/>
    </source>
</evidence>
<evidence type="ECO:0000313" key="3">
    <source>
        <dbReference type="EMBL" id="OXA93558.1"/>
    </source>
</evidence>
<dbReference type="OrthoDB" id="4772335at2"/>
<dbReference type="Proteomes" id="UP000028712">
    <property type="component" value="Unassembled WGS sequence"/>
</dbReference>
<dbReference type="AlphaFoldDB" id="A0A086AQZ3"/>
<dbReference type="EMBL" id="JPRM01000004">
    <property type="protein sequence ID" value="KFF19107.1"/>
    <property type="molecule type" value="Genomic_DNA"/>
</dbReference>
<dbReference type="InterPro" id="IPR011256">
    <property type="entry name" value="Reg_factor_effector_dom_sf"/>
</dbReference>
<feature type="domain" description="GyrI-like small molecule binding" evidence="1">
    <location>
        <begin position="114"/>
        <end position="202"/>
    </location>
</feature>
<evidence type="ECO:0000313" key="5">
    <source>
        <dbReference type="Proteomes" id="UP000198424"/>
    </source>
</evidence>
<organism evidence="2 4">
    <name type="scientific">Flavobacterium hydatis</name>
    <name type="common">Cytophaga aquatilis</name>
    <dbReference type="NCBI Taxonomy" id="991"/>
    <lineage>
        <taxon>Bacteria</taxon>
        <taxon>Pseudomonadati</taxon>
        <taxon>Bacteroidota</taxon>
        <taxon>Flavobacteriia</taxon>
        <taxon>Flavobacteriales</taxon>
        <taxon>Flavobacteriaceae</taxon>
        <taxon>Flavobacterium</taxon>
    </lineage>
</organism>
<gene>
    <name evidence="3" type="ORF">B0A62_12435</name>
    <name evidence="2" type="ORF">IW20_03915</name>
</gene>
<dbReference type="eggNOG" id="COG4832">
    <property type="taxonomic scope" value="Bacteria"/>
</dbReference>